<keyword evidence="4" id="KW-1185">Reference proteome</keyword>
<accession>A0A0G3H786</accession>
<keyword evidence="2" id="KW-0812">Transmembrane</keyword>
<organism evidence="3 4">
    <name type="scientific">Corynebacterium testudinoris</name>
    <dbReference type="NCBI Taxonomy" id="136857"/>
    <lineage>
        <taxon>Bacteria</taxon>
        <taxon>Bacillati</taxon>
        <taxon>Actinomycetota</taxon>
        <taxon>Actinomycetes</taxon>
        <taxon>Mycobacteriales</taxon>
        <taxon>Corynebacteriaceae</taxon>
        <taxon>Corynebacterium</taxon>
    </lineage>
</organism>
<protein>
    <recommendedName>
        <fullName evidence="5">X-X-X-Leu-X-X-Gly heptad repeat-containing protein</fullName>
    </recommendedName>
</protein>
<feature type="region of interest" description="Disordered" evidence="1">
    <location>
        <begin position="38"/>
        <end position="60"/>
    </location>
</feature>
<dbReference type="EMBL" id="CP011545">
    <property type="protein sequence ID" value="AKK07688.1"/>
    <property type="molecule type" value="Genomic_DNA"/>
</dbReference>
<dbReference type="Proteomes" id="UP000035540">
    <property type="component" value="Chromosome"/>
</dbReference>
<evidence type="ECO:0000313" key="3">
    <source>
        <dbReference type="EMBL" id="AKK07688.1"/>
    </source>
</evidence>
<keyword evidence="2" id="KW-1133">Transmembrane helix</keyword>
<sequence length="483" mass="48765">MRLSVSRVRPWLVALLVALPLIIGTAIAALSGLDPAKTWSSDAEPAGAPVASSPTGIDPSQLVDARRAAGEAGSQAGFLVAGTGELVEGTGKMREGTAGVEDQFGAAVTGSQQLSQGMVELQAGLGQLGPGAIQVADGVGIAVDQVVGFGAFRGQLLTGIDQMLSKMEGSRDPEVIAARDQLISLRSQAEVFELDETTSNQLSQLKSGSREIANQLGVPGYAFHDGIYSATKGSQELAAGLSQAQGGMDDALEGVNALSEGAVKIDNMAGQTQDRIGAIQRSLPAVQAAPATGDASAEGSTRALTPTYAMLIASLVLLGGAAAGAVAGFTRHRWILLGAATAVFTTLGVILLAILSTGLTVAAGALAAVILALGVLTSAGLTHLMIRLLGPLTGSITAAVLGLAQIGLVGWVWKTASSAEVATVWQILANLTPVNWATSGLTSLGNDGSQQALWLSLGVLAGTAVLGALGMRPGVVRVEDEEN</sequence>
<feature type="transmembrane region" description="Helical" evidence="2">
    <location>
        <begin position="452"/>
        <end position="471"/>
    </location>
</feature>
<gene>
    <name evidence="3" type="ORF">CTEST_01125</name>
</gene>
<evidence type="ECO:0008006" key="5">
    <source>
        <dbReference type="Google" id="ProtNLM"/>
    </source>
</evidence>
<feature type="transmembrane region" description="Helical" evidence="2">
    <location>
        <begin position="361"/>
        <end position="381"/>
    </location>
</feature>
<feature type="transmembrane region" description="Helical" evidence="2">
    <location>
        <begin position="388"/>
        <end position="413"/>
    </location>
</feature>
<feature type="transmembrane region" description="Helical" evidence="2">
    <location>
        <begin position="334"/>
        <end position="355"/>
    </location>
</feature>
<evidence type="ECO:0000256" key="2">
    <source>
        <dbReference type="SAM" id="Phobius"/>
    </source>
</evidence>
<keyword evidence="2" id="KW-0472">Membrane</keyword>
<evidence type="ECO:0000313" key="4">
    <source>
        <dbReference type="Proteomes" id="UP000035540"/>
    </source>
</evidence>
<feature type="transmembrane region" description="Helical" evidence="2">
    <location>
        <begin position="308"/>
        <end position="327"/>
    </location>
</feature>
<dbReference type="RefSeq" id="WP_047252176.1">
    <property type="nucleotide sequence ID" value="NZ_CP011545.1"/>
</dbReference>
<reference evidence="4" key="2">
    <citation type="submission" date="2015-05" db="EMBL/GenBank/DDBJ databases">
        <title>Complete genome sequence of Corynebacterium testudinoris DSM 44614, recovered from necrotic lesions in the mouth of a tortoise.</title>
        <authorList>
            <person name="Ruckert C."/>
            <person name="Albersmeier A."/>
            <person name="Winkler A."/>
            <person name="Tauch A."/>
        </authorList>
    </citation>
    <scope>NUCLEOTIDE SEQUENCE [LARGE SCALE GENOMIC DNA]</scope>
    <source>
        <strain evidence="4">DSM 44614</strain>
    </source>
</reference>
<name>A0A0G3H786_9CORY</name>
<evidence type="ECO:0000256" key="1">
    <source>
        <dbReference type="SAM" id="MobiDB-lite"/>
    </source>
</evidence>
<reference evidence="3 4" key="1">
    <citation type="journal article" date="2015" name="Genome Announc.">
        <title>Complete Genome Sequence of the Type Strain Corynebacterium testudinoris DSM 44614, Recovered from Necrotic Lesions in the Mouth of a Tortoise.</title>
        <authorList>
            <person name="Ruckert C."/>
            <person name="Kriete M."/>
            <person name="Jaenicke S."/>
            <person name="Winkler A."/>
            <person name="Tauch A."/>
        </authorList>
    </citation>
    <scope>NUCLEOTIDE SEQUENCE [LARGE SCALE GENOMIC DNA]</scope>
    <source>
        <strain evidence="3 4">DSM 44614</strain>
    </source>
</reference>
<dbReference type="AlphaFoldDB" id="A0A0G3H786"/>
<proteinExistence type="predicted"/>
<dbReference type="OrthoDB" id="4426125at2"/>
<dbReference type="PATRIC" id="fig|136857.5.peg.222"/>
<dbReference type="STRING" id="136857.CTEST_01125"/>
<dbReference type="KEGG" id="cted:CTEST_01125"/>